<dbReference type="GO" id="GO:0005925">
    <property type="term" value="C:focal adhesion"/>
    <property type="evidence" value="ECO:0007669"/>
    <property type="project" value="TreeGrafter"/>
</dbReference>
<dbReference type="PANTHER" id="PTHR24207:SF2">
    <property type="entry name" value="ZYX102 PROTEIN"/>
    <property type="match status" value="1"/>
</dbReference>
<dbReference type="InterPro" id="IPR001781">
    <property type="entry name" value="Znf_LIM"/>
</dbReference>
<feature type="compositionally biased region" description="Low complexity" evidence="6">
    <location>
        <begin position="50"/>
        <end position="61"/>
    </location>
</feature>
<evidence type="ECO:0000259" key="7">
    <source>
        <dbReference type="PROSITE" id="PS50023"/>
    </source>
</evidence>
<dbReference type="Gene3D" id="2.10.110.10">
    <property type="entry name" value="Cysteine Rich Protein"/>
    <property type="match status" value="3"/>
</dbReference>
<keyword evidence="4 5" id="KW-0440">LIM domain</keyword>
<evidence type="ECO:0000313" key="9">
    <source>
        <dbReference type="Proteomes" id="UP000594262"/>
    </source>
</evidence>
<feature type="region of interest" description="Disordered" evidence="6">
    <location>
        <begin position="17"/>
        <end position="74"/>
    </location>
</feature>
<proteinExistence type="predicted"/>
<keyword evidence="1 5" id="KW-0479">Metal-binding</keyword>
<name>A0A7M5UU34_9CNID</name>
<dbReference type="Pfam" id="PF00412">
    <property type="entry name" value="LIM"/>
    <property type="match status" value="3"/>
</dbReference>
<dbReference type="PANTHER" id="PTHR24207">
    <property type="entry name" value="ZYX102 PROTEIN"/>
    <property type="match status" value="1"/>
</dbReference>
<dbReference type="GO" id="GO:0001725">
    <property type="term" value="C:stress fiber"/>
    <property type="evidence" value="ECO:0007669"/>
    <property type="project" value="TreeGrafter"/>
</dbReference>
<evidence type="ECO:0000256" key="5">
    <source>
        <dbReference type="PROSITE-ProRule" id="PRU00125"/>
    </source>
</evidence>
<dbReference type="GO" id="GO:0046872">
    <property type="term" value="F:metal ion binding"/>
    <property type="evidence" value="ECO:0007669"/>
    <property type="project" value="UniProtKB-KW"/>
</dbReference>
<dbReference type="PROSITE" id="PS50023">
    <property type="entry name" value="LIM_DOMAIN_2"/>
    <property type="match status" value="3"/>
</dbReference>
<feature type="domain" description="LIM zinc-binding" evidence="7">
    <location>
        <begin position="177"/>
        <end position="237"/>
    </location>
</feature>
<dbReference type="Proteomes" id="UP000594262">
    <property type="component" value="Unplaced"/>
</dbReference>
<feature type="domain" description="LIM zinc-binding" evidence="7">
    <location>
        <begin position="238"/>
        <end position="306"/>
    </location>
</feature>
<dbReference type="EnsemblMetazoa" id="CLYHEMT005835.2">
    <property type="protein sequence ID" value="CLYHEMP005835.2"/>
    <property type="gene ID" value="CLYHEMG005835"/>
</dbReference>
<dbReference type="SUPFAM" id="SSF57716">
    <property type="entry name" value="Glucocorticoid receptor-like (DNA-binding domain)"/>
    <property type="match status" value="3"/>
</dbReference>
<reference evidence="8" key="1">
    <citation type="submission" date="2021-01" db="UniProtKB">
        <authorList>
            <consortium name="EnsemblMetazoa"/>
        </authorList>
    </citation>
    <scope>IDENTIFICATION</scope>
</reference>
<evidence type="ECO:0000313" key="8">
    <source>
        <dbReference type="EnsemblMetazoa" id="CLYHEMP005835.2"/>
    </source>
</evidence>
<dbReference type="GeneID" id="136799140"/>
<keyword evidence="3 5" id="KW-0862">Zinc</keyword>
<dbReference type="FunFam" id="2.10.110.10:FF:000086">
    <property type="entry name" value="Filamin binding LIM protein 1"/>
    <property type="match status" value="1"/>
</dbReference>
<protein>
    <recommendedName>
        <fullName evidence="7">LIM zinc-binding domain-containing protein</fullName>
    </recommendedName>
</protein>
<feature type="compositionally biased region" description="Polar residues" evidence="6">
    <location>
        <begin position="20"/>
        <end position="29"/>
    </location>
</feature>
<feature type="domain" description="LIM zinc-binding" evidence="7">
    <location>
        <begin position="117"/>
        <end position="176"/>
    </location>
</feature>
<dbReference type="AlphaFoldDB" id="A0A7M5UU34"/>
<organism evidence="8 9">
    <name type="scientific">Clytia hemisphaerica</name>
    <dbReference type="NCBI Taxonomy" id="252671"/>
    <lineage>
        <taxon>Eukaryota</taxon>
        <taxon>Metazoa</taxon>
        <taxon>Cnidaria</taxon>
        <taxon>Hydrozoa</taxon>
        <taxon>Hydroidolina</taxon>
        <taxon>Leptothecata</taxon>
        <taxon>Obeliida</taxon>
        <taxon>Clytiidae</taxon>
        <taxon>Clytia</taxon>
    </lineage>
</organism>
<accession>A0A7M5UU34</accession>
<evidence type="ECO:0000256" key="4">
    <source>
        <dbReference type="ARBA" id="ARBA00023038"/>
    </source>
</evidence>
<evidence type="ECO:0000256" key="6">
    <source>
        <dbReference type="SAM" id="MobiDB-lite"/>
    </source>
</evidence>
<evidence type="ECO:0000256" key="1">
    <source>
        <dbReference type="ARBA" id="ARBA00022723"/>
    </source>
</evidence>
<keyword evidence="2" id="KW-0677">Repeat</keyword>
<dbReference type="GO" id="GO:0098609">
    <property type="term" value="P:cell-cell adhesion"/>
    <property type="evidence" value="ECO:0007669"/>
    <property type="project" value="TreeGrafter"/>
</dbReference>
<dbReference type="SMART" id="SM00132">
    <property type="entry name" value="LIM"/>
    <property type="match status" value="3"/>
</dbReference>
<evidence type="ECO:0000256" key="2">
    <source>
        <dbReference type="ARBA" id="ARBA00022737"/>
    </source>
</evidence>
<dbReference type="PROSITE" id="PS00478">
    <property type="entry name" value="LIM_DOMAIN_1"/>
    <property type="match status" value="1"/>
</dbReference>
<dbReference type="OrthoDB" id="415597at2759"/>
<evidence type="ECO:0000256" key="3">
    <source>
        <dbReference type="ARBA" id="ARBA00022833"/>
    </source>
</evidence>
<dbReference type="RefSeq" id="XP_066911934.1">
    <property type="nucleotide sequence ID" value="XM_067055833.1"/>
</dbReference>
<sequence length="310" mass="34292">MASPQMAEIVFVETKDPSTDALQHSSSVKISVKQPAAEPLKRKVPPPVAAKPAKVYSPASAELRTPTEDFQPPPIFDDEVPPATNGSADSALDDELDMLTSMLSLGLQNTHHPDFFGVCYKCRDTIIGEGKGCTAMGNQYHVSCFLCKECEKRLTGLEFYCLNDNPLCEQCYTNTLEDCVVCDQKITERILKAVGKSYHPQCFKCTNCSKKLDGVPFTLDSANRVHCVECYQVKFSPKCAACSELIMPTNDRGETVHIVSMQKNFHVHCYKCEDCGILLSNEEGRGCFPIGDHLLCQRCNGKRMANTTEL</sequence>
<keyword evidence="9" id="KW-1185">Reference proteome</keyword>